<dbReference type="STRING" id="1858805.M5GAA0"/>
<dbReference type="InterPro" id="IPR011009">
    <property type="entry name" value="Kinase-like_dom_sf"/>
</dbReference>
<sequence length="491" mass="55182">MSICIVERRSAALSEHRDDELGENRREAGAEVEPSTVQEIFERAVSFGRKANAPSKAAVPREWRYEQITGPILTGRPANCLGHPIGIYAPIFEIFKSSLCKRNFDSITPKEYSLAHMLIHEANEIYTNANDRSALIQDVMDSLLDKVLHWTSDDDRTVACDCIRVRVGDDEGLQTEIAFFVHRVEVSMGDSEVNNYIAATARRMWVQRGRKNLRNVSCSPSFLIVIAGPFIRVSGIVFAGEPTTEALKNFISLEVNSYPLEARICEVAHLFRCLKESIASLELFYQRVTPSQTSMLSARLPDTTSLPLDGHQLVFQDILVQGDDGRTRPLFRTEFDSKRCVVKFSHTYGVEAHELLAKAGLAPALFHAKQVYHDSFWLIVMDHVDGKPFVEVPSEGKDSVLNDLSRAVQHLAASGLVHGDLRELNIMCVKEDKTWRARLVDFEWSGGAGKARYPVSLNDTGEIGWHSSVKRDGFLERAHDEHMLKRLMSGR</sequence>
<keyword evidence="2" id="KW-1185">Reference proteome</keyword>
<dbReference type="AlphaFoldDB" id="M5GAA0"/>
<dbReference type="OMA" id="NIWISGA"/>
<organism evidence="1 2">
    <name type="scientific">Dacryopinax primogenitus (strain DJM 731)</name>
    <name type="common">Brown rot fungus</name>
    <dbReference type="NCBI Taxonomy" id="1858805"/>
    <lineage>
        <taxon>Eukaryota</taxon>
        <taxon>Fungi</taxon>
        <taxon>Dikarya</taxon>
        <taxon>Basidiomycota</taxon>
        <taxon>Agaricomycotina</taxon>
        <taxon>Dacrymycetes</taxon>
        <taxon>Dacrymycetales</taxon>
        <taxon>Dacrymycetaceae</taxon>
        <taxon>Dacryopinax</taxon>
    </lineage>
</organism>
<dbReference type="EMBL" id="JH795866">
    <property type="protein sequence ID" value="EJU00818.1"/>
    <property type="molecule type" value="Genomic_DNA"/>
</dbReference>
<evidence type="ECO:0000313" key="1">
    <source>
        <dbReference type="EMBL" id="EJU00818.1"/>
    </source>
</evidence>
<name>M5GAA0_DACPD</name>
<proteinExistence type="predicted"/>
<dbReference type="RefSeq" id="XP_040627715.1">
    <property type="nucleotide sequence ID" value="XM_040773118.1"/>
</dbReference>
<accession>M5GAA0</accession>
<reference evidence="1 2" key="1">
    <citation type="journal article" date="2012" name="Science">
        <title>The Paleozoic origin of enzymatic lignin decomposition reconstructed from 31 fungal genomes.</title>
        <authorList>
            <person name="Floudas D."/>
            <person name="Binder M."/>
            <person name="Riley R."/>
            <person name="Barry K."/>
            <person name="Blanchette R.A."/>
            <person name="Henrissat B."/>
            <person name="Martinez A.T."/>
            <person name="Otillar R."/>
            <person name="Spatafora J.W."/>
            <person name="Yadav J.S."/>
            <person name="Aerts A."/>
            <person name="Benoit I."/>
            <person name="Boyd A."/>
            <person name="Carlson A."/>
            <person name="Copeland A."/>
            <person name="Coutinho P.M."/>
            <person name="de Vries R.P."/>
            <person name="Ferreira P."/>
            <person name="Findley K."/>
            <person name="Foster B."/>
            <person name="Gaskell J."/>
            <person name="Glotzer D."/>
            <person name="Gorecki P."/>
            <person name="Heitman J."/>
            <person name="Hesse C."/>
            <person name="Hori C."/>
            <person name="Igarashi K."/>
            <person name="Jurgens J.A."/>
            <person name="Kallen N."/>
            <person name="Kersten P."/>
            <person name="Kohler A."/>
            <person name="Kuees U."/>
            <person name="Kumar T.K.A."/>
            <person name="Kuo A."/>
            <person name="LaButti K."/>
            <person name="Larrondo L.F."/>
            <person name="Lindquist E."/>
            <person name="Ling A."/>
            <person name="Lombard V."/>
            <person name="Lucas S."/>
            <person name="Lundell T."/>
            <person name="Martin R."/>
            <person name="McLaughlin D.J."/>
            <person name="Morgenstern I."/>
            <person name="Morin E."/>
            <person name="Murat C."/>
            <person name="Nagy L.G."/>
            <person name="Nolan M."/>
            <person name="Ohm R.A."/>
            <person name="Patyshakuliyeva A."/>
            <person name="Rokas A."/>
            <person name="Ruiz-Duenas F.J."/>
            <person name="Sabat G."/>
            <person name="Salamov A."/>
            <person name="Samejima M."/>
            <person name="Schmutz J."/>
            <person name="Slot J.C."/>
            <person name="St John F."/>
            <person name="Stenlid J."/>
            <person name="Sun H."/>
            <person name="Sun S."/>
            <person name="Syed K."/>
            <person name="Tsang A."/>
            <person name="Wiebenga A."/>
            <person name="Young D."/>
            <person name="Pisabarro A."/>
            <person name="Eastwood D.C."/>
            <person name="Martin F."/>
            <person name="Cullen D."/>
            <person name="Grigoriev I.V."/>
            <person name="Hibbett D.S."/>
        </authorList>
    </citation>
    <scope>NUCLEOTIDE SEQUENCE [LARGE SCALE GENOMIC DNA]</scope>
    <source>
        <strain evidence="1 2">DJM-731 SS1</strain>
    </source>
</reference>
<dbReference type="Gene3D" id="1.10.510.10">
    <property type="entry name" value="Transferase(Phosphotransferase) domain 1"/>
    <property type="match status" value="1"/>
</dbReference>
<gene>
    <name evidence="1" type="ORF">DACRYDRAFT_23139</name>
</gene>
<evidence type="ECO:0000313" key="2">
    <source>
        <dbReference type="Proteomes" id="UP000030653"/>
    </source>
</evidence>
<dbReference type="SUPFAM" id="SSF56112">
    <property type="entry name" value="Protein kinase-like (PK-like)"/>
    <property type="match status" value="1"/>
</dbReference>
<protein>
    <submittedName>
        <fullName evidence="1">Uncharacterized protein</fullName>
    </submittedName>
</protein>
<dbReference type="OrthoDB" id="3250441at2759"/>
<dbReference type="HOGENOM" id="CLU_013871_2_2_1"/>
<dbReference type="GeneID" id="63688180"/>
<dbReference type="Proteomes" id="UP000030653">
    <property type="component" value="Unassembled WGS sequence"/>
</dbReference>